<dbReference type="PANTHER" id="PTHR34614">
    <property type="match status" value="1"/>
</dbReference>
<dbReference type="InterPro" id="IPR025457">
    <property type="entry name" value="DUF4277"/>
</dbReference>
<sequence>MHESRNLDHLGIVAAVCNEIKLEQEINKIIGIDPRQKVTCGQAMKAMVLNTLGFVDRPLYLSPEFLKTKPIELLIGKGLKADDFNDDCLGRTLDKMYDAGLEEVFMRVAAKAQKYEGRA</sequence>
<proteinExistence type="predicted"/>
<name>X0VWS9_9ZZZZ</name>
<comment type="caution">
    <text evidence="2">The sequence shown here is derived from an EMBL/GenBank/DDBJ whole genome shotgun (WGS) entry which is preliminary data.</text>
</comment>
<feature type="non-terminal residue" evidence="2">
    <location>
        <position position="119"/>
    </location>
</feature>
<gene>
    <name evidence="2" type="ORF">S01H1_59780</name>
</gene>
<dbReference type="PANTHER" id="PTHR34614:SF2">
    <property type="entry name" value="TRANSPOSASE IS4-LIKE DOMAIN-CONTAINING PROTEIN"/>
    <property type="match status" value="1"/>
</dbReference>
<feature type="domain" description="DUF4277" evidence="1">
    <location>
        <begin position="3"/>
        <end position="109"/>
    </location>
</feature>
<organism evidence="2">
    <name type="scientific">marine sediment metagenome</name>
    <dbReference type="NCBI Taxonomy" id="412755"/>
    <lineage>
        <taxon>unclassified sequences</taxon>
        <taxon>metagenomes</taxon>
        <taxon>ecological metagenomes</taxon>
    </lineage>
</organism>
<accession>X0VWS9</accession>
<dbReference type="AlphaFoldDB" id="X0VWS9"/>
<dbReference type="Pfam" id="PF14104">
    <property type="entry name" value="DUF4277"/>
    <property type="match status" value="1"/>
</dbReference>
<protein>
    <recommendedName>
        <fullName evidence="1">DUF4277 domain-containing protein</fullName>
    </recommendedName>
</protein>
<evidence type="ECO:0000259" key="1">
    <source>
        <dbReference type="Pfam" id="PF14104"/>
    </source>
</evidence>
<evidence type="ECO:0000313" key="2">
    <source>
        <dbReference type="EMBL" id="GAG15567.1"/>
    </source>
</evidence>
<reference evidence="2" key="1">
    <citation type="journal article" date="2014" name="Front. Microbiol.">
        <title>High frequency of phylogenetically diverse reductive dehalogenase-homologous genes in deep subseafloor sedimentary metagenomes.</title>
        <authorList>
            <person name="Kawai M."/>
            <person name="Futagami T."/>
            <person name="Toyoda A."/>
            <person name="Takaki Y."/>
            <person name="Nishi S."/>
            <person name="Hori S."/>
            <person name="Arai W."/>
            <person name="Tsubouchi T."/>
            <person name="Morono Y."/>
            <person name="Uchiyama I."/>
            <person name="Ito T."/>
            <person name="Fujiyama A."/>
            <person name="Inagaki F."/>
            <person name="Takami H."/>
        </authorList>
    </citation>
    <scope>NUCLEOTIDE SEQUENCE</scope>
    <source>
        <strain evidence="2">Expedition CK06-06</strain>
    </source>
</reference>
<dbReference type="EMBL" id="BARS01039116">
    <property type="protein sequence ID" value="GAG15567.1"/>
    <property type="molecule type" value="Genomic_DNA"/>
</dbReference>